<evidence type="ECO:0000256" key="1">
    <source>
        <dbReference type="SAM" id="MobiDB-lite"/>
    </source>
</evidence>
<protein>
    <submittedName>
        <fullName evidence="2">Uncharacterized protein</fullName>
    </submittedName>
</protein>
<dbReference type="AlphaFoldDB" id="A0A139AZ37"/>
<organism evidence="2 3">
    <name type="scientific">Gonapodya prolifera (strain JEL478)</name>
    <name type="common">Monoblepharis prolifera</name>
    <dbReference type="NCBI Taxonomy" id="1344416"/>
    <lineage>
        <taxon>Eukaryota</taxon>
        <taxon>Fungi</taxon>
        <taxon>Fungi incertae sedis</taxon>
        <taxon>Chytridiomycota</taxon>
        <taxon>Chytridiomycota incertae sedis</taxon>
        <taxon>Monoblepharidomycetes</taxon>
        <taxon>Monoblepharidales</taxon>
        <taxon>Gonapodyaceae</taxon>
        <taxon>Gonapodya</taxon>
    </lineage>
</organism>
<keyword evidence="3" id="KW-1185">Reference proteome</keyword>
<dbReference type="Proteomes" id="UP000070544">
    <property type="component" value="Unassembled WGS sequence"/>
</dbReference>
<reference evidence="2 3" key="1">
    <citation type="journal article" date="2015" name="Genome Biol. Evol.">
        <title>Phylogenomic analyses indicate that early fungi evolved digesting cell walls of algal ancestors of land plants.</title>
        <authorList>
            <person name="Chang Y."/>
            <person name="Wang S."/>
            <person name="Sekimoto S."/>
            <person name="Aerts A.L."/>
            <person name="Choi C."/>
            <person name="Clum A."/>
            <person name="LaButti K.M."/>
            <person name="Lindquist E.A."/>
            <person name="Yee Ngan C."/>
            <person name="Ohm R.A."/>
            <person name="Salamov A.A."/>
            <person name="Grigoriev I.V."/>
            <person name="Spatafora J.W."/>
            <person name="Berbee M.L."/>
        </authorList>
    </citation>
    <scope>NUCLEOTIDE SEQUENCE [LARGE SCALE GENOMIC DNA]</scope>
    <source>
        <strain evidence="2 3">JEL478</strain>
    </source>
</reference>
<gene>
    <name evidence="2" type="ORF">M427DRAFT_51336</name>
</gene>
<evidence type="ECO:0000313" key="3">
    <source>
        <dbReference type="Proteomes" id="UP000070544"/>
    </source>
</evidence>
<name>A0A139AZ37_GONPJ</name>
<dbReference type="EMBL" id="KQ965732">
    <property type="protein sequence ID" value="KXS21970.1"/>
    <property type="molecule type" value="Genomic_DNA"/>
</dbReference>
<feature type="region of interest" description="Disordered" evidence="1">
    <location>
        <begin position="110"/>
        <end position="172"/>
    </location>
</feature>
<feature type="compositionally biased region" description="Pro residues" evidence="1">
    <location>
        <begin position="156"/>
        <end position="168"/>
    </location>
</feature>
<feature type="compositionally biased region" description="Polar residues" evidence="1">
    <location>
        <begin position="110"/>
        <end position="123"/>
    </location>
</feature>
<accession>A0A139AZ37</accession>
<evidence type="ECO:0000313" key="2">
    <source>
        <dbReference type="EMBL" id="KXS21970.1"/>
    </source>
</evidence>
<proteinExistence type="predicted"/>
<sequence length="189" mass="20942">MIQVTRHRINGERSRKHHRLSHLSPHFGDTIRSPMAAGNQSNVECLCRREGCPIKLNLRFPPGTPVHVQVQAVTAGVAAHFAGPDGEALIDTPNYQMALLLALERFVTTTPPSRTPYRNTSQRAPHHRSSSMPSRPTATELELHGRIRRQTSTRQPSPPVPSPPPPSSPLVIMAENGRQDAMRIENILN</sequence>